<dbReference type="Proteomes" id="UP001139700">
    <property type="component" value="Unassembled WGS sequence"/>
</dbReference>
<comment type="caution">
    <text evidence="3">The sequence shown here is derived from an EMBL/GenBank/DDBJ whole genome shotgun (WGS) entry which is preliminary data.</text>
</comment>
<protein>
    <submittedName>
        <fullName evidence="3">Uncharacterized protein</fullName>
    </submittedName>
</protein>
<organism evidence="3 4">
    <name type="scientific">Dyadobacter fanqingshengii</name>
    <dbReference type="NCBI Taxonomy" id="2906443"/>
    <lineage>
        <taxon>Bacteria</taxon>
        <taxon>Pseudomonadati</taxon>
        <taxon>Bacteroidota</taxon>
        <taxon>Cytophagia</taxon>
        <taxon>Cytophagales</taxon>
        <taxon>Spirosomataceae</taxon>
        <taxon>Dyadobacter</taxon>
    </lineage>
</organism>
<dbReference type="Pfam" id="PF25838">
    <property type="entry name" value="Apionate_lact_M"/>
    <property type="match status" value="1"/>
</dbReference>
<dbReference type="InterPro" id="IPR058787">
    <property type="entry name" value="ApnL_M"/>
</dbReference>
<gene>
    <name evidence="3" type="ORF">LXM24_13685</name>
</gene>
<feature type="domain" description="D-apionate lactonase N-terminal" evidence="1">
    <location>
        <begin position="3"/>
        <end position="214"/>
    </location>
</feature>
<dbReference type="Pfam" id="PF25837">
    <property type="entry name" value="Apionate_lact_N"/>
    <property type="match status" value="1"/>
</dbReference>
<evidence type="ECO:0000259" key="1">
    <source>
        <dbReference type="Pfam" id="PF25837"/>
    </source>
</evidence>
<dbReference type="AlphaFoldDB" id="A0A9X1PAV6"/>
<evidence type="ECO:0000313" key="4">
    <source>
        <dbReference type="Proteomes" id="UP001139700"/>
    </source>
</evidence>
<dbReference type="EMBL" id="JAJTTA010000002">
    <property type="protein sequence ID" value="MCF0041147.1"/>
    <property type="molecule type" value="Genomic_DNA"/>
</dbReference>
<feature type="domain" description="D-apionate lactonase TIM barrel" evidence="2">
    <location>
        <begin position="249"/>
        <end position="495"/>
    </location>
</feature>
<keyword evidence="4" id="KW-1185">Reference proteome</keyword>
<proteinExistence type="predicted"/>
<reference evidence="3" key="1">
    <citation type="submission" date="2021-12" db="EMBL/GenBank/DDBJ databases">
        <title>Novel species in genus Dyadobacter.</title>
        <authorList>
            <person name="Ma C."/>
        </authorList>
    </citation>
    <scope>NUCLEOTIDE SEQUENCE</scope>
    <source>
        <strain evidence="3">CY399</strain>
    </source>
</reference>
<evidence type="ECO:0000313" key="3">
    <source>
        <dbReference type="EMBL" id="MCF0041147.1"/>
    </source>
</evidence>
<evidence type="ECO:0000259" key="2">
    <source>
        <dbReference type="Pfam" id="PF25838"/>
    </source>
</evidence>
<sequence length="583" mass="65484">MLLQAGPVQADYSDGNLRYIRIDNQEVVRMIYFAIRDREWNTLSHEISGEEIKSSANSFSVKFTSKVRENGFHFNWKVEITGAPDGSIQFNIQGQATNSFLTNRAGLCVLHATDQFAGTPCCIEHPDGYFSHKYFPEAISPHQPFLNIRAMEWPVGKTGRVRLDFEGDIFETEDQRNWSDASYKTYCTPLELPFPKLLEKGTLINQSVRLTVTDVITLQKPLTETIRVYQNDAYSTFPKLGLQLASSCSARELDFVKHLKINHLRKDIFLSDDRWREQLMLALEKCRLCETRLELAVFCTAQDKNIPMFLNAITEHASAVKSILFFDAISGLTNTEFIANVIPNIREQLPHVELGGGTDTHFAEFNRNRMDYGALDFISFSLTPLAHLKDDLTMIDNMQAQFDMINSARAIAPEKKVHVSPITLKPRSKAVAADNEASKNNYDSRQTSQLAAGWTLGSIKYLAEAGADSITYFETNGPGGIMDEANIYPVGALLQFSLNWKPAEIKATSSDFPLKITSLLMLRAERKESCLLIANHTAEKQTVNLDLNAALKYTKITFALEQDATNELEANILTLAPWAVVAL</sequence>
<accession>A0A9X1PAV6</accession>
<dbReference type="RefSeq" id="WP_234613699.1">
    <property type="nucleotide sequence ID" value="NZ_CP098806.1"/>
</dbReference>
<dbReference type="InterPro" id="IPR058788">
    <property type="entry name" value="ApnL_N"/>
</dbReference>
<name>A0A9X1PAV6_9BACT</name>